<dbReference type="InterPro" id="IPR012337">
    <property type="entry name" value="RNaseH-like_sf"/>
</dbReference>
<dbReference type="Pfam" id="PF13456">
    <property type="entry name" value="RVT_3"/>
    <property type="match status" value="1"/>
</dbReference>
<comment type="caution">
    <text evidence="3">The sequence shown here is derived from an EMBL/GenBank/DDBJ whole genome shotgun (WGS) entry which is preliminary data.</text>
</comment>
<name>A0A7J7MUI2_9MAGN</name>
<dbReference type="Pfam" id="PF13966">
    <property type="entry name" value="zf-RVT"/>
    <property type="match status" value="1"/>
</dbReference>
<dbReference type="OrthoDB" id="1740959at2759"/>
<organism evidence="3 4">
    <name type="scientific">Kingdonia uniflora</name>
    <dbReference type="NCBI Taxonomy" id="39325"/>
    <lineage>
        <taxon>Eukaryota</taxon>
        <taxon>Viridiplantae</taxon>
        <taxon>Streptophyta</taxon>
        <taxon>Embryophyta</taxon>
        <taxon>Tracheophyta</taxon>
        <taxon>Spermatophyta</taxon>
        <taxon>Magnoliopsida</taxon>
        <taxon>Ranunculales</taxon>
        <taxon>Circaeasteraceae</taxon>
        <taxon>Kingdonia</taxon>
    </lineage>
</organism>
<dbReference type="GO" id="GO:0004523">
    <property type="term" value="F:RNA-DNA hybrid ribonuclease activity"/>
    <property type="evidence" value="ECO:0007669"/>
    <property type="project" value="InterPro"/>
</dbReference>
<protein>
    <submittedName>
        <fullName evidence="3">Uncharacterized protein</fullName>
    </submittedName>
</protein>
<dbReference type="AlphaFoldDB" id="A0A7J7MUI2"/>
<keyword evidence="4" id="KW-1185">Reference proteome</keyword>
<feature type="domain" description="RNase H type-1" evidence="1">
    <location>
        <begin position="543"/>
        <end position="659"/>
    </location>
</feature>
<dbReference type="Gene3D" id="3.30.420.10">
    <property type="entry name" value="Ribonuclease H-like superfamily/Ribonuclease H"/>
    <property type="match status" value="1"/>
</dbReference>
<sequence length="692" mass="78418">MAPSHLLFADDIFVFANGNTKGLIHLSKWLEMYQEFSGQIFSSEKSKLFLGAMSNTKKQRVKAILGFDEDCLPTTYLGIPLVQGRVTRTLPRPLVEKIKRRATGWVGSLLSLQGRVVLVQSVLSSILIYSMGIYKWSASLIKEGERIFHNFFWSGEPDSRKACVVAWDKVCKPFKEGGINLRRLKAINQSLMMKLSWNFLNPTDGWSEFMRAKFISKSGNFSRITKGSSIWAGVRGAIKDVRAHSGWVIGDGASIDLWQDNWCSSLSLKDWINDDHIPWNDLHAKLSSIIVEGRWAIPGNLQLLFQRLGVDIHSIKINKNNADRRVWKLDLMGKFSVKGAFEAIRNKGRTVWWASFLSNKAIHPKLAMWGWRLCHGKIPTDDKVQTKGVALASRCCLCKTNSETIQHLIWDCSISIQLWNWMAEMFKFRNLDKNLYSFLRVGSLMSPYLRDLWTGAVWGGSSLIWQARNNCLYEDLNFSLANVKRQWLKRIQEFVALSTSLMFNTQTELGILHCLGVDVHACKHPLVKSCYWELPRIGEIKINTNGAAKGNPDKGGISCIYRDCNGNVLGTLAKGLGLVTNFIAECEAIIHGVEYAASFGWLIAWIESDSTTAVEAFKTNNIPWTLVAARENASRNMRNIRFSANWREVNFSADALSKKGALLHEGVSMYVMGRPDFLKKIEVPMQEYFRFC</sequence>
<feature type="domain" description="Reverse transcriptase zinc-binding" evidence="2">
    <location>
        <begin position="335"/>
        <end position="419"/>
    </location>
</feature>
<dbReference type="EMBL" id="JACGCM010001221">
    <property type="protein sequence ID" value="KAF6158462.1"/>
    <property type="molecule type" value="Genomic_DNA"/>
</dbReference>
<dbReference type="CDD" id="cd06222">
    <property type="entry name" value="RNase_H_like"/>
    <property type="match status" value="1"/>
</dbReference>
<dbReference type="InterPro" id="IPR002156">
    <property type="entry name" value="RNaseH_domain"/>
</dbReference>
<dbReference type="InterPro" id="IPR044730">
    <property type="entry name" value="RNase_H-like_dom_plant"/>
</dbReference>
<dbReference type="Proteomes" id="UP000541444">
    <property type="component" value="Unassembled WGS sequence"/>
</dbReference>
<gene>
    <name evidence="3" type="ORF">GIB67_022059</name>
</gene>
<evidence type="ECO:0000313" key="4">
    <source>
        <dbReference type="Proteomes" id="UP000541444"/>
    </source>
</evidence>
<reference evidence="3 4" key="1">
    <citation type="journal article" date="2020" name="IScience">
        <title>Genome Sequencing of the Endangered Kingdonia uniflora (Circaeasteraceae, Ranunculales) Reveals Potential Mechanisms of Evolutionary Specialization.</title>
        <authorList>
            <person name="Sun Y."/>
            <person name="Deng T."/>
            <person name="Zhang A."/>
            <person name="Moore M.J."/>
            <person name="Landis J.B."/>
            <person name="Lin N."/>
            <person name="Zhang H."/>
            <person name="Zhang X."/>
            <person name="Huang J."/>
            <person name="Zhang X."/>
            <person name="Sun H."/>
            <person name="Wang H."/>
        </authorList>
    </citation>
    <scope>NUCLEOTIDE SEQUENCE [LARGE SCALE GENOMIC DNA]</scope>
    <source>
        <strain evidence="3">TB1705</strain>
        <tissue evidence="3">Leaf</tissue>
    </source>
</reference>
<dbReference type="GO" id="GO:0003676">
    <property type="term" value="F:nucleic acid binding"/>
    <property type="evidence" value="ECO:0007669"/>
    <property type="project" value="InterPro"/>
</dbReference>
<dbReference type="SUPFAM" id="SSF53098">
    <property type="entry name" value="Ribonuclease H-like"/>
    <property type="match status" value="1"/>
</dbReference>
<proteinExistence type="predicted"/>
<dbReference type="InterPro" id="IPR036397">
    <property type="entry name" value="RNaseH_sf"/>
</dbReference>
<dbReference type="PANTHER" id="PTHR33116">
    <property type="entry name" value="REVERSE TRANSCRIPTASE ZINC-BINDING DOMAIN-CONTAINING PROTEIN-RELATED-RELATED"/>
    <property type="match status" value="1"/>
</dbReference>
<dbReference type="InterPro" id="IPR026960">
    <property type="entry name" value="RVT-Znf"/>
</dbReference>
<evidence type="ECO:0000259" key="1">
    <source>
        <dbReference type="Pfam" id="PF13456"/>
    </source>
</evidence>
<evidence type="ECO:0000259" key="2">
    <source>
        <dbReference type="Pfam" id="PF13966"/>
    </source>
</evidence>
<evidence type="ECO:0000313" key="3">
    <source>
        <dbReference type="EMBL" id="KAF6158462.1"/>
    </source>
</evidence>
<dbReference type="PANTHER" id="PTHR33116:SF80">
    <property type="entry name" value="REVERSE TRANSCRIPTASE ZINC-BINDING DOMAIN-CONTAINING PROTEIN"/>
    <property type="match status" value="1"/>
</dbReference>
<accession>A0A7J7MUI2</accession>